<evidence type="ECO:0008006" key="4">
    <source>
        <dbReference type="Google" id="ProtNLM"/>
    </source>
</evidence>
<dbReference type="AlphaFoldDB" id="A0ABD5XUA6"/>
<keyword evidence="3" id="KW-1185">Reference proteome</keyword>
<accession>A0ABD5XUA6</accession>
<evidence type="ECO:0000256" key="1">
    <source>
        <dbReference type="SAM" id="MobiDB-lite"/>
    </source>
</evidence>
<feature type="region of interest" description="Disordered" evidence="1">
    <location>
        <begin position="26"/>
        <end position="48"/>
    </location>
</feature>
<sequence length="139" mass="13939">MNRRRLLGSLARAATAGVAAALAGCTSPAAPSGPLTPPRSPVPTEPSDTGLVVADFADVEGDDGDLLVVVTVENAAGESRSGVVEATVAAGSGEDAREETVAAEVTVGPGERTEVTLETSFGFDEFSSGGSIRVDVRPN</sequence>
<organism evidence="2 3">
    <name type="scientific">Halobaculum litoreum</name>
    <dbReference type="NCBI Taxonomy" id="3031998"/>
    <lineage>
        <taxon>Archaea</taxon>
        <taxon>Methanobacteriati</taxon>
        <taxon>Methanobacteriota</taxon>
        <taxon>Stenosarchaea group</taxon>
        <taxon>Halobacteria</taxon>
        <taxon>Halobacteriales</taxon>
        <taxon>Haloferacaceae</taxon>
        <taxon>Halobaculum</taxon>
    </lineage>
</organism>
<dbReference type="PROSITE" id="PS51257">
    <property type="entry name" value="PROKAR_LIPOPROTEIN"/>
    <property type="match status" value="1"/>
</dbReference>
<comment type="caution">
    <text evidence="2">The sequence shown here is derived from an EMBL/GenBank/DDBJ whole genome shotgun (WGS) entry which is preliminary data.</text>
</comment>
<evidence type="ECO:0000313" key="3">
    <source>
        <dbReference type="Proteomes" id="UP001596368"/>
    </source>
</evidence>
<proteinExistence type="predicted"/>
<gene>
    <name evidence="2" type="ORF">ACFQRB_12915</name>
</gene>
<protein>
    <recommendedName>
        <fullName evidence="4">Tat (Twin-arginine translocation) pathway signal sequence</fullName>
    </recommendedName>
</protein>
<dbReference type="EMBL" id="JBHSZG010000001">
    <property type="protein sequence ID" value="MFC7137111.1"/>
    <property type="molecule type" value="Genomic_DNA"/>
</dbReference>
<evidence type="ECO:0000313" key="2">
    <source>
        <dbReference type="EMBL" id="MFC7137111.1"/>
    </source>
</evidence>
<feature type="compositionally biased region" description="Pro residues" evidence="1">
    <location>
        <begin position="34"/>
        <end position="44"/>
    </location>
</feature>
<reference evidence="2 3" key="1">
    <citation type="journal article" date="2019" name="Int. J. Syst. Evol. Microbiol.">
        <title>The Global Catalogue of Microorganisms (GCM) 10K type strain sequencing project: providing services to taxonomists for standard genome sequencing and annotation.</title>
        <authorList>
            <consortium name="The Broad Institute Genomics Platform"/>
            <consortium name="The Broad Institute Genome Sequencing Center for Infectious Disease"/>
            <person name="Wu L."/>
            <person name="Ma J."/>
        </authorList>
    </citation>
    <scope>NUCLEOTIDE SEQUENCE [LARGE SCALE GENOMIC DNA]</scope>
    <source>
        <strain evidence="2 3">DT92</strain>
    </source>
</reference>
<name>A0ABD5XUA6_9EURY</name>
<dbReference type="Proteomes" id="UP001596368">
    <property type="component" value="Unassembled WGS sequence"/>
</dbReference>